<comment type="cofactor">
    <cofactor evidence="1 19">
        <name>Mg(2+)</name>
        <dbReference type="ChEBI" id="CHEBI:18420"/>
    </cofactor>
</comment>
<evidence type="ECO:0000256" key="10">
    <source>
        <dbReference type="ARBA" id="ARBA00022692"/>
    </source>
</evidence>
<sequence length="267" mass="29895">MKRILILVKGFLLNLQFFTAIPIRAALPMDKTHLDGSIKTFPLVGLLQGLLYSLVLYLLLNWTPLSSVAVAFAIWLLTIVVTGGLHLDGWMDASDAYFSYQSQEKRLEIMKDPRTGAFGVLSVIILLSSRFLFIYEITTYMTMATYLLVIFLPFLSKGVMGMVLVTVQAAKKEGLAYLFQEAGNGRSLVVYPIYLVLVGGAFLYRWSGIFVPILILLIITILCYVWVRVKAVKWFGGITGDVLGASVEGTELMLWMTLWLLHCFAMV</sequence>
<evidence type="ECO:0000256" key="9">
    <source>
        <dbReference type="ARBA" id="ARBA00022679"/>
    </source>
</evidence>
<keyword evidence="12 19" id="KW-1133">Transmembrane helix</keyword>
<keyword evidence="8 19" id="KW-0169">Cobalamin biosynthesis</keyword>
<proteinExistence type="inferred from homology"/>
<keyword evidence="7 19" id="KW-1003">Cell membrane</keyword>
<evidence type="ECO:0000256" key="5">
    <source>
        <dbReference type="ARBA" id="ARBA00013200"/>
    </source>
</evidence>
<feature type="transmembrane region" description="Helical" evidence="19">
    <location>
        <begin position="210"/>
        <end position="227"/>
    </location>
</feature>
<comment type="similarity">
    <text evidence="4 19">Belongs to the CobS family.</text>
</comment>
<evidence type="ECO:0000313" key="20">
    <source>
        <dbReference type="EMBL" id="MDQ0155675.1"/>
    </source>
</evidence>
<evidence type="ECO:0000256" key="1">
    <source>
        <dbReference type="ARBA" id="ARBA00001946"/>
    </source>
</evidence>
<keyword evidence="10 19" id="KW-0812">Transmembrane</keyword>
<accession>A0ABT9V415</accession>
<evidence type="ECO:0000256" key="2">
    <source>
        <dbReference type="ARBA" id="ARBA00004651"/>
    </source>
</evidence>
<evidence type="ECO:0000256" key="13">
    <source>
        <dbReference type="ARBA" id="ARBA00023136"/>
    </source>
</evidence>
<evidence type="ECO:0000256" key="11">
    <source>
        <dbReference type="ARBA" id="ARBA00022842"/>
    </source>
</evidence>
<evidence type="ECO:0000256" key="3">
    <source>
        <dbReference type="ARBA" id="ARBA00004663"/>
    </source>
</evidence>
<dbReference type="EMBL" id="JAUSTU010000008">
    <property type="protein sequence ID" value="MDQ0155675.1"/>
    <property type="molecule type" value="Genomic_DNA"/>
</dbReference>
<feature type="transmembrane region" description="Helical" evidence="19">
    <location>
        <begin position="143"/>
        <end position="167"/>
    </location>
</feature>
<dbReference type="HAMAP" id="MF_00719">
    <property type="entry name" value="CobS"/>
    <property type="match status" value="1"/>
</dbReference>
<dbReference type="GO" id="GO:0051073">
    <property type="term" value="F:adenosylcobinamide-GDP ribazoletransferase activity"/>
    <property type="evidence" value="ECO:0007669"/>
    <property type="project" value="UniProtKB-EC"/>
</dbReference>
<evidence type="ECO:0000256" key="4">
    <source>
        <dbReference type="ARBA" id="ARBA00010561"/>
    </source>
</evidence>
<evidence type="ECO:0000256" key="8">
    <source>
        <dbReference type="ARBA" id="ARBA00022573"/>
    </source>
</evidence>
<comment type="function">
    <text evidence="14 19">Joins adenosylcobinamide-GDP and alpha-ribazole to generate adenosylcobalamin (Ado-cobalamin). Also synthesizes adenosylcobalamin 5'-phosphate from adenosylcobinamide-GDP and alpha-ribazole 5'-phosphate.</text>
</comment>
<comment type="pathway">
    <text evidence="3 19">Cofactor biosynthesis; adenosylcobalamin biosynthesis; adenosylcobalamin from cob(II)yrinate a,c-diamide: step 7/7.</text>
</comment>
<feature type="transmembrane region" description="Helical" evidence="19">
    <location>
        <begin position="66"/>
        <end position="87"/>
    </location>
</feature>
<evidence type="ECO:0000256" key="17">
    <source>
        <dbReference type="ARBA" id="ARBA00048623"/>
    </source>
</evidence>
<comment type="catalytic activity">
    <reaction evidence="18 19">
        <text>alpha-ribazole 5'-phosphate + adenosylcob(III)inamide-GDP = adenosylcob(III)alamin 5'-phosphate + GMP + H(+)</text>
        <dbReference type="Rhea" id="RHEA:23560"/>
        <dbReference type="ChEBI" id="CHEBI:15378"/>
        <dbReference type="ChEBI" id="CHEBI:57918"/>
        <dbReference type="ChEBI" id="CHEBI:58115"/>
        <dbReference type="ChEBI" id="CHEBI:60487"/>
        <dbReference type="ChEBI" id="CHEBI:60493"/>
        <dbReference type="EC" id="2.7.8.26"/>
    </reaction>
</comment>
<dbReference type="PANTHER" id="PTHR34148:SF1">
    <property type="entry name" value="ADENOSYLCOBINAMIDE-GDP RIBAZOLETRANSFERASE"/>
    <property type="match status" value="1"/>
</dbReference>
<evidence type="ECO:0000256" key="16">
    <source>
        <dbReference type="ARBA" id="ARBA00032853"/>
    </source>
</evidence>
<feature type="transmembrane region" description="Helical" evidence="19">
    <location>
        <begin position="6"/>
        <end position="27"/>
    </location>
</feature>
<gene>
    <name evidence="19" type="primary">cobS</name>
    <name evidence="20" type="ORF">J2S07_001980</name>
</gene>
<evidence type="ECO:0000313" key="21">
    <source>
        <dbReference type="Proteomes" id="UP001231362"/>
    </source>
</evidence>
<feature type="transmembrane region" description="Helical" evidence="19">
    <location>
        <begin position="39"/>
        <end position="60"/>
    </location>
</feature>
<keyword evidence="21" id="KW-1185">Reference proteome</keyword>
<dbReference type="NCBIfam" id="TIGR00317">
    <property type="entry name" value="cobS"/>
    <property type="match status" value="1"/>
</dbReference>
<evidence type="ECO:0000256" key="18">
    <source>
        <dbReference type="ARBA" id="ARBA00049504"/>
    </source>
</evidence>
<feature type="transmembrane region" description="Helical" evidence="19">
    <location>
        <begin position="115"/>
        <end position="137"/>
    </location>
</feature>
<name>A0ABT9V415_9BACL</name>
<evidence type="ECO:0000256" key="19">
    <source>
        <dbReference type="HAMAP-Rule" id="MF_00719"/>
    </source>
</evidence>
<keyword evidence="13 19" id="KW-0472">Membrane</keyword>
<feature type="transmembrane region" description="Helical" evidence="19">
    <location>
        <begin position="188"/>
        <end position="204"/>
    </location>
</feature>
<keyword evidence="11 19" id="KW-0460">Magnesium</keyword>
<dbReference type="Proteomes" id="UP001231362">
    <property type="component" value="Unassembled WGS sequence"/>
</dbReference>
<organism evidence="20 21">
    <name type="scientific">Anoxybacillus andreesenii</name>
    <dbReference type="NCBI Taxonomy" id="1325932"/>
    <lineage>
        <taxon>Bacteria</taxon>
        <taxon>Bacillati</taxon>
        <taxon>Bacillota</taxon>
        <taxon>Bacilli</taxon>
        <taxon>Bacillales</taxon>
        <taxon>Anoxybacillaceae</taxon>
        <taxon>Anoxybacillus</taxon>
    </lineage>
</organism>
<dbReference type="Pfam" id="PF02654">
    <property type="entry name" value="CobS"/>
    <property type="match status" value="1"/>
</dbReference>
<evidence type="ECO:0000256" key="14">
    <source>
        <dbReference type="ARBA" id="ARBA00025228"/>
    </source>
</evidence>
<protein>
    <recommendedName>
        <fullName evidence="6 19">Adenosylcobinamide-GDP ribazoletransferase</fullName>
        <ecNumber evidence="5 19">2.7.8.26</ecNumber>
    </recommendedName>
    <alternativeName>
        <fullName evidence="16 19">Cobalamin synthase</fullName>
    </alternativeName>
    <alternativeName>
        <fullName evidence="15 19">Cobalamin-5'-phosphate synthase</fullName>
    </alternativeName>
</protein>
<reference evidence="20 21" key="1">
    <citation type="submission" date="2023-07" db="EMBL/GenBank/DDBJ databases">
        <title>Genomic Encyclopedia of Type Strains, Phase IV (KMG-IV): sequencing the most valuable type-strain genomes for metagenomic binning, comparative biology and taxonomic classification.</title>
        <authorList>
            <person name="Goeker M."/>
        </authorList>
    </citation>
    <scope>NUCLEOTIDE SEQUENCE [LARGE SCALE GENOMIC DNA]</scope>
    <source>
        <strain evidence="20 21">DSM 23948</strain>
    </source>
</reference>
<keyword evidence="9 19" id="KW-0808">Transferase</keyword>
<comment type="subcellular location">
    <subcellularLocation>
        <location evidence="2 19">Cell membrane</location>
        <topology evidence="2 19">Multi-pass membrane protein</topology>
    </subcellularLocation>
</comment>
<comment type="caution">
    <text evidence="20">The sequence shown here is derived from an EMBL/GenBank/DDBJ whole genome shotgun (WGS) entry which is preliminary data.</text>
</comment>
<dbReference type="EC" id="2.7.8.26" evidence="5 19"/>
<dbReference type="InterPro" id="IPR003805">
    <property type="entry name" value="CobS"/>
</dbReference>
<evidence type="ECO:0000256" key="15">
    <source>
        <dbReference type="ARBA" id="ARBA00032605"/>
    </source>
</evidence>
<dbReference type="RefSeq" id="WP_307150206.1">
    <property type="nucleotide sequence ID" value="NZ_JAUSTU010000008.1"/>
</dbReference>
<comment type="catalytic activity">
    <reaction evidence="17 19">
        <text>alpha-ribazole + adenosylcob(III)inamide-GDP = adenosylcob(III)alamin + GMP + H(+)</text>
        <dbReference type="Rhea" id="RHEA:16049"/>
        <dbReference type="ChEBI" id="CHEBI:10329"/>
        <dbReference type="ChEBI" id="CHEBI:15378"/>
        <dbReference type="ChEBI" id="CHEBI:18408"/>
        <dbReference type="ChEBI" id="CHEBI:58115"/>
        <dbReference type="ChEBI" id="CHEBI:60487"/>
        <dbReference type="EC" id="2.7.8.26"/>
    </reaction>
</comment>
<dbReference type="PANTHER" id="PTHR34148">
    <property type="entry name" value="ADENOSYLCOBINAMIDE-GDP RIBAZOLETRANSFERASE"/>
    <property type="match status" value="1"/>
</dbReference>
<evidence type="ECO:0000256" key="6">
    <source>
        <dbReference type="ARBA" id="ARBA00015850"/>
    </source>
</evidence>
<evidence type="ECO:0000256" key="12">
    <source>
        <dbReference type="ARBA" id="ARBA00022989"/>
    </source>
</evidence>
<evidence type="ECO:0000256" key="7">
    <source>
        <dbReference type="ARBA" id="ARBA00022475"/>
    </source>
</evidence>